<name>A0A0A9RZZ7_ARUDO</name>
<evidence type="ECO:0000256" key="2">
    <source>
        <dbReference type="SAM" id="Phobius"/>
    </source>
</evidence>
<dbReference type="EMBL" id="GBRH01278653">
    <property type="protein sequence ID" value="JAD19242.1"/>
    <property type="molecule type" value="Transcribed_RNA"/>
</dbReference>
<feature type="compositionally biased region" description="Low complexity" evidence="1">
    <location>
        <begin position="89"/>
        <end position="101"/>
    </location>
</feature>
<evidence type="ECO:0000256" key="1">
    <source>
        <dbReference type="SAM" id="MobiDB-lite"/>
    </source>
</evidence>
<sequence>MPPKGPHLNLQGTILFAFVTQASIVTGLLWLVEGNTPPVLTFLALLFSLLANFVDQHRAARRRRARRGLAGRAPGRRRRRGGGARARGGRPPAAPAVARAP</sequence>
<keyword evidence="2" id="KW-1133">Transmembrane helix</keyword>
<protein>
    <submittedName>
        <fullName evidence="3">Uncharacterized protein</fullName>
    </submittedName>
</protein>
<feature type="region of interest" description="Disordered" evidence="1">
    <location>
        <begin position="61"/>
        <end position="101"/>
    </location>
</feature>
<dbReference type="AlphaFoldDB" id="A0A0A9RZZ7"/>
<reference evidence="3" key="2">
    <citation type="journal article" date="2015" name="Data Brief">
        <title>Shoot transcriptome of the giant reed, Arundo donax.</title>
        <authorList>
            <person name="Barrero R.A."/>
            <person name="Guerrero F.D."/>
            <person name="Moolhuijzen P."/>
            <person name="Goolsby J.A."/>
            <person name="Tidwell J."/>
            <person name="Bellgard S.E."/>
            <person name="Bellgard M.I."/>
        </authorList>
    </citation>
    <scope>NUCLEOTIDE SEQUENCE</scope>
    <source>
        <tissue evidence="3">Shoot tissue taken approximately 20 cm above the soil surface</tissue>
    </source>
</reference>
<keyword evidence="2" id="KW-0472">Membrane</keyword>
<organism evidence="3">
    <name type="scientific">Arundo donax</name>
    <name type="common">Giant reed</name>
    <name type="synonym">Donax arundinaceus</name>
    <dbReference type="NCBI Taxonomy" id="35708"/>
    <lineage>
        <taxon>Eukaryota</taxon>
        <taxon>Viridiplantae</taxon>
        <taxon>Streptophyta</taxon>
        <taxon>Embryophyta</taxon>
        <taxon>Tracheophyta</taxon>
        <taxon>Spermatophyta</taxon>
        <taxon>Magnoliopsida</taxon>
        <taxon>Liliopsida</taxon>
        <taxon>Poales</taxon>
        <taxon>Poaceae</taxon>
        <taxon>PACMAD clade</taxon>
        <taxon>Arundinoideae</taxon>
        <taxon>Arundineae</taxon>
        <taxon>Arundo</taxon>
    </lineage>
</organism>
<proteinExistence type="predicted"/>
<reference evidence="3" key="1">
    <citation type="submission" date="2014-09" db="EMBL/GenBank/DDBJ databases">
        <authorList>
            <person name="Magalhaes I.L.F."/>
            <person name="Oliveira U."/>
            <person name="Santos F.R."/>
            <person name="Vidigal T.H.D.A."/>
            <person name="Brescovit A.D."/>
            <person name="Santos A.J."/>
        </authorList>
    </citation>
    <scope>NUCLEOTIDE SEQUENCE</scope>
    <source>
        <tissue evidence="3">Shoot tissue taken approximately 20 cm above the soil surface</tissue>
    </source>
</reference>
<accession>A0A0A9RZZ7</accession>
<evidence type="ECO:0000313" key="3">
    <source>
        <dbReference type="EMBL" id="JAD19242.1"/>
    </source>
</evidence>
<feature type="compositionally biased region" description="Basic residues" evidence="1">
    <location>
        <begin position="61"/>
        <end position="82"/>
    </location>
</feature>
<feature type="transmembrane region" description="Helical" evidence="2">
    <location>
        <begin position="38"/>
        <end position="54"/>
    </location>
</feature>
<keyword evidence="2" id="KW-0812">Transmembrane</keyword>
<feature type="transmembrane region" description="Helical" evidence="2">
    <location>
        <begin position="12"/>
        <end position="32"/>
    </location>
</feature>